<dbReference type="STRING" id="154981.AKJ29_04560"/>
<dbReference type="GO" id="GO:0016020">
    <property type="term" value="C:membrane"/>
    <property type="evidence" value="ECO:0007669"/>
    <property type="project" value="UniProtKB-SubCell"/>
</dbReference>
<feature type="transmembrane region" description="Helical" evidence="5">
    <location>
        <begin position="36"/>
        <end position="61"/>
    </location>
</feature>
<comment type="subcellular location">
    <subcellularLocation>
        <location evidence="1">Membrane</location>
        <topology evidence="1">Multi-pass membrane protein</topology>
    </subcellularLocation>
</comment>
<dbReference type="EMBL" id="LKBA01000023">
    <property type="protein sequence ID" value="KPN62046.1"/>
    <property type="molecule type" value="Genomic_DNA"/>
</dbReference>
<dbReference type="OrthoDB" id="7270324at2"/>
<protein>
    <submittedName>
        <fullName evidence="8">RDD family protein</fullName>
    </submittedName>
</protein>
<evidence type="ECO:0000313" key="9">
    <source>
        <dbReference type="Proteomes" id="UP000050471"/>
    </source>
</evidence>
<keyword evidence="2 5" id="KW-0812">Transmembrane</keyword>
<organism evidence="7 9">
    <name type="scientific">Aliiroseovarius crassostreae</name>
    <dbReference type="NCBI Taxonomy" id="154981"/>
    <lineage>
        <taxon>Bacteria</taxon>
        <taxon>Pseudomonadati</taxon>
        <taxon>Pseudomonadota</taxon>
        <taxon>Alphaproteobacteria</taxon>
        <taxon>Rhodobacterales</taxon>
        <taxon>Paracoccaceae</taxon>
        <taxon>Aliiroseovarius</taxon>
    </lineage>
</organism>
<sequence length="152" mass="17072">MTHTDNALWGLPDPAYQPEYYESVALKRLMAWGVDVVVIFTLSVLASLLSFGIGFFLFGLVYFSVGFVYRVLTISGRSATLGMRLMAIELRTHRGDRFDPMTAIFHTLGYYISMATFLLQLISLVMMFTTPRGQGLIDMVLGTTALNRQARQ</sequence>
<evidence type="ECO:0000256" key="1">
    <source>
        <dbReference type="ARBA" id="ARBA00004141"/>
    </source>
</evidence>
<accession>A0A0P7IT98</accession>
<dbReference type="InterPro" id="IPR010432">
    <property type="entry name" value="RDD"/>
</dbReference>
<proteinExistence type="predicted"/>
<keyword evidence="4 5" id="KW-0472">Membrane</keyword>
<evidence type="ECO:0000256" key="5">
    <source>
        <dbReference type="SAM" id="Phobius"/>
    </source>
</evidence>
<evidence type="ECO:0000259" key="6">
    <source>
        <dbReference type="Pfam" id="PF06271"/>
    </source>
</evidence>
<reference evidence="7 9" key="1">
    <citation type="submission" date="2015-09" db="EMBL/GenBank/DDBJ databases">
        <title>Draft genome sequence of Aliiroseovarius crassostreae CV919-312TSm, the causative agent of Roseovarius Oyster Disease (formerly Juvenile Oyster Disease).</title>
        <authorList>
            <person name="Kessner L."/>
            <person name="Spinard E."/>
            <person name="Nelson D."/>
        </authorList>
    </citation>
    <scope>NUCLEOTIDE SEQUENCE [LARGE SCALE GENOMIC DNA]</scope>
    <source>
        <strain evidence="7 9">CV919-312</strain>
    </source>
</reference>
<dbReference type="RefSeq" id="WP_055192696.1">
    <property type="nucleotide sequence ID" value="NZ_CP080774.1"/>
</dbReference>
<dbReference type="Pfam" id="PF06271">
    <property type="entry name" value="RDD"/>
    <property type="match status" value="1"/>
</dbReference>
<keyword evidence="3 5" id="KW-1133">Transmembrane helix</keyword>
<keyword evidence="9" id="KW-1185">Reference proteome</keyword>
<evidence type="ECO:0000313" key="7">
    <source>
        <dbReference type="EMBL" id="KPN62046.1"/>
    </source>
</evidence>
<dbReference type="EMBL" id="CP080776">
    <property type="protein sequence ID" value="UWP94129.1"/>
    <property type="molecule type" value="Genomic_DNA"/>
</dbReference>
<dbReference type="Proteomes" id="UP000050471">
    <property type="component" value="Unassembled WGS sequence"/>
</dbReference>
<feature type="transmembrane region" description="Helical" evidence="5">
    <location>
        <begin position="108"/>
        <end position="129"/>
    </location>
</feature>
<feature type="domain" description="RDD" evidence="6">
    <location>
        <begin position="25"/>
        <end position="141"/>
    </location>
</feature>
<evidence type="ECO:0000256" key="2">
    <source>
        <dbReference type="ARBA" id="ARBA00022692"/>
    </source>
</evidence>
<evidence type="ECO:0000256" key="3">
    <source>
        <dbReference type="ARBA" id="ARBA00022989"/>
    </source>
</evidence>
<evidence type="ECO:0000313" key="8">
    <source>
        <dbReference type="EMBL" id="UWP94129.1"/>
    </source>
</evidence>
<name>A0A0P7IT98_9RHOB</name>
<evidence type="ECO:0000256" key="4">
    <source>
        <dbReference type="ARBA" id="ARBA00023136"/>
    </source>
</evidence>
<feature type="transmembrane region" description="Helical" evidence="5">
    <location>
        <begin position="67"/>
        <end position="87"/>
    </location>
</feature>
<dbReference type="AlphaFoldDB" id="A0A0P7IT98"/>
<gene>
    <name evidence="7" type="ORF">AKJ29_04560</name>
    <name evidence="8" type="ORF">K3X48_07590</name>
</gene>
<dbReference type="Proteomes" id="UP001057991">
    <property type="component" value="Chromosome"/>
</dbReference>
<reference evidence="8" key="2">
    <citation type="submission" date="2021-08" db="EMBL/GenBank/DDBJ databases">
        <authorList>
            <person name="Nwanade C."/>
            <person name="Wang M."/>
            <person name="Masoudi A."/>
            <person name="Yu Z."/>
            <person name="Liu J."/>
        </authorList>
    </citation>
    <scope>NUCLEOTIDE SEQUENCE</scope>
    <source>
        <strain evidence="8">S056</strain>
    </source>
</reference>